<gene>
    <name evidence="3" type="primary">LOC103369099</name>
</gene>
<feature type="compositionally biased region" description="Polar residues" evidence="1">
    <location>
        <begin position="1"/>
        <end position="17"/>
    </location>
</feature>
<evidence type="ECO:0000256" key="1">
    <source>
        <dbReference type="SAM" id="MobiDB-lite"/>
    </source>
</evidence>
<organism evidence="2 3">
    <name type="scientific">Stegastes partitus</name>
    <name type="common">bicolor damselfish</name>
    <dbReference type="NCBI Taxonomy" id="144197"/>
    <lineage>
        <taxon>Eukaryota</taxon>
        <taxon>Metazoa</taxon>
        <taxon>Chordata</taxon>
        <taxon>Craniata</taxon>
        <taxon>Vertebrata</taxon>
        <taxon>Euteleostomi</taxon>
        <taxon>Actinopterygii</taxon>
        <taxon>Neopterygii</taxon>
        <taxon>Teleostei</taxon>
        <taxon>Neoteleostei</taxon>
        <taxon>Acanthomorphata</taxon>
        <taxon>Ovalentaria</taxon>
        <taxon>Pomacentridae</taxon>
        <taxon>Stegastes</taxon>
    </lineage>
</organism>
<reference evidence="3" key="1">
    <citation type="submission" date="2025-08" db="UniProtKB">
        <authorList>
            <consortium name="RefSeq"/>
        </authorList>
    </citation>
    <scope>IDENTIFICATION</scope>
</reference>
<dbReference type="GeneID" id="103369099"/>
<dbReference type="Proteomes" id="UP000694891">
    <property type="component" value="Unplaced"/>
</dbReference>
<feature type="compositionally biased region" description="Basic and acidic residues" evidence="1">
    <location>
        <begin position="31"/>
        <end position="49"/>
    </location>
</feature>
<keyword evidence="2" id="KW-1185">Reference proteome</keyword>
<feature type="compositionally biased region" description="Low complexity" evidence="1">
    <location>
        <begin position="63"/>
        <end position="80"/>
    </location>
</feature>
<evidence type="ECO:0000313" key="2">
    <source>
        <dbReference type="Proteomes" id="UP000694891"/>
    </source>
</evidence>
<proteinExistence type="predicted"/>
<name>A0A9Y4NER2_9TELE</name>
<feature type="region of interest" description="Disordered" evidence="1">
    <location>
        <begin position="1"/>
        <end position="95"/>
    </location>
</feature>
<dbReference type="RefSeq" id="XP_008295932.1">
    <property type="nucleotide sequence ID" value="XM_008297710.1"/>
</dbReference>
<feature type="compositionally biased region" description="Basic residues" evidence="1">
    <location>
        <begin position="50"/>
        <end position="62"/>
    </location>
</feature>
<protein>
    <submittedName>
        <fullName evidence="3">Protein DEK-like</fullName>
    </submittedName>
</protein>
<evidence type="ECO:0000313" key="3">
    <source>
        <dbReference type="RefSeq" id="XP_008295932.1"/>
    </source>
</evidence>
<dbReference type="AlphaFoldDB" id="A0A9Y4NER2"/>
<accession>A0A9Y4NER2</accession>
<sequence>MPKTRQSAETAATTKTPKQVLKSRAAKPRASKKDADSDFAEKEEKLERKVKPKPRSSLKRAAGKTSSSKPTSSAAVKTTKCFQSPVKEEEDSEDAGRRVVVLPHLIIPKPPIHFHPPFEFKPEKLVTMDDCIVQGPSGMKTVSQQDARMTRAAVTSAAGTDS</sequence>